<dbReference type="SMART" id="SM00450">
    <property type="entry name" value="RHOD"/>
    <property type="match status" value="1"/>
</dbReference>
<accession>A0A2T3BBH3</accession>
<dbReference type="EMBL" id="KZ679007">
    <property type="protein sequence ID" value="PSS25677.1"/>
    <property type="molecule type" value="Genomic_DNA"/>
</dbReference>
<dbReference type="GO" id="GO:0005739">
    <property type="term" value="C:mitochondrion"/>
    <property type="evidence" value="ECO:0007669"/>
    <property type="project" value="TreeGrafter"/>
</dbReference>
<dbReference type="Proteomes" id="UP000241818">
    <property type="component" value="Unassembled WGS sequence"/>
</dbReference>
<sequence length="178" mass="19623">MATPRLSASLLLRASRSSIPCAARQFRALPSRAARVVLPAVKQQPSYSRFYSQESPAASKIYAFDDVKALVEKPDPNRILIDTREPAELQATGTIPGALNIPITSQPDSFFITAEEFEDRFGFDRPGKDQEVVFYCKAGVRSRAAAELAKQAGWGKVGEYQGSWLDWEKNGGVKENGR</sequence>
<organism evidence="2 3">
    <name type="scientific">Amorphotheca resinae ATCC 22711</name>
    <dbReference type="NCBI Taxonomy" id="857342"/>
    <lineage>
        <taxon>Eukaryota</taxon>
        <taxon>Fungi</taxon>
        <taxon>Dikarya</taxon>
        <taxon>Ascomycota</taxon>
        <taxon>Pezizomycotina</taxon>
        <taxon>Leotiomycetes</taxon>
        <taxon>Helotiales</taxon>
        <taxon>Amorphothecaceae</taxon>
        <taxon>Amorphotheca</taxon>
    </lineage>
</organism>
<evidence type="ECO:0000259" key="1">
    <source>
        <dbReference type="PROSITE" id="PS50206"/>
    </source>
</evidence>
<gene>
    <name evidence="2" type="ORF">M430DRAFT_56380</name>
</gene>
<dbReference type="Gene3D" id="3.40.250.10">
    <property type="entry name" value="Rhodanese-like domain"/>
    <property type="match status" value="1"/>
</dbReference>
<dbReference type="PANTHER" id="PTHR44086:SF10">
    <property type="entry name" value="THIOSULFATE SULFURTRANSFERASE_RHODANESE-LIKE DOMAIN-CONTAINING PROTEIN 3"/>
    <property type="match status" value="1"/>
</dbReference>
<dbReference type="CDD" id="cd01519">
    <property type="entry name" value="RHOD_HSP67B2"/>
    <property type="match status" value="1"/>
</dbReference>
<evidence type="ECO:0000313" key="2">
    <source>
        <dbReference type="EMBL" id="PSS25677.1"/>
    </source>
</evidence>
<name>A0A2T3BBH3_AMORE</name>
<dbReference type="STRING" id="857342.A0A2T3BBH3"/>
<dbReference type="GO" id="GO:0004792">
    <property type="term" value="F:thiosulfate-cyanide sulfurtransferase activity"/>
    <property type="evidence" value="ECO:0007669"/>
    <property type="project" value="TreeGrafter"/>
</dbReference>
<dbReference type="FunCoup" id="A0A2T3BBH3">
    <property type="interactions" value="393"/>
</dbReference>
<dbReference type="PANTHER" id="PTHR44086">
    <property type="entry name" value="THIOSULFATE SULFURTRANSFERASE RDL2, MITOCHONDRIAL-RELATED"/>
    <property type="match status" value="1"/>
</dbReference>
<evidence type="ECO:0000313" key="3">
    <source>
        <dbReference type="Proteomes" id="UP000241818"/>
    </source>
</evidence>
<dbReference type="InterPro" id="IPR001763">
    <property type="entry name" value="Rhodanese-like_dom"/>
</dbReference>
<dbReference type="PROSITE" id="PS50206">
    <property type="entry name" value="RHODANESE_3"/>
    <property type="match status" value="1"/>
</dbReference>
<feature type="domain" description="Rhodanese" evidence="1">
    <location>
        <begin position="74"/>
        <end position="176"/>
    </location>
</feature>
<dbReference type="InterPro" id="IPR036873">
    <property type="entry name" value="Rhodanese-like_dom_sf"/>
</dbReference>
<protein>
    <recommendedName>
        <fullName evidence="1">Rhodanese domain-containing protein</fullName>
    </recommendedName>
</protein>
<dbReference type="GeneID" id="36576685"/>
<dbReference type="Pfam" id="PF00581">
    <property type="entry name" value="Rhodanese"/>
    <property type="match status" value="1"/>
</dbReference>
<dbReference type="SUPFAM" id="SSF52821">
    <property type="entry name" value="Rhodanese/Cell cycle control phosphatase"/>
    <property type="match status" value="1"/>
</dbReference>
<dbReference type="AlphaFoldDB" id="A0A2T3BBH3"/>
<keyword evidence="3" id="KW-1185">Reference proteome</keyword>
<dbReference type="RefSeq" id="XP_024724276.1">
    <property type="nucleotide sequence ID" value="XM_024868604.1"/>
</dbReference>
<reference evidence="2 3" key="1">
    <citation type="journal article" date="2018" name="New Phytol.">
        <title>Comparative genomics and transcriptomics depict ericoid mycorrhizal fungi as versatile saprotrophs and plant mutualists.</title>
        <authorList>
            <person name="Martino E."/>
            <person name="Morin E."/>
            <person name="Grelet G.A."/>
            <person name="Kuo A."/>
            <person name="Kohler A."/>
            <person name="Daghino S."/>
            <person name="Barry K.W."/>
            <person name="Cichocki N."/>
            <person name="Clum A."/>
            <person name="Dockter R.B."/>
            <person name="Hainaut M."/>
            <person name="Kuo R.C."/>
            <person name="LaButti K."/>
            <person name="Lindahl B.D."/>
            <person name="Lindquist E.A."/>
            <person name="Lipzen A."/>
            <person name="Khouja H.R."/>
            <person name="Magnuson J."/>
            <person name="Murat C."/>
            <person name="Ohm R.A."/>
            <person name="Singer S.W."/>
            <person name="Spatafora J.W."/>
            <person name="Wang M."/>
            <person name="Veneault-Fourrey C."/>
            <person name="Henrissat B."/>
            <person name="Grigoriev I.V."/>
            <person name="Martin F.M."/>
            <person name="Perotto S."/>
        </authorList>
    </citation>
    <scope>NUCLEOTIDE SEQUENCE [LARGE SCALE GENOMIC DNA]</scope>
    <source>
        <strain evidence="2 3">ATCC 22711</strain>
    </source>
</reference>
<dbReference type="OrthoDB" id="566238at2759"/>
<dbReference type="InParanoid" id="A0A2T3BBH3"/>
<proteinExistence type="predicted"/>